<dbReference type="EMBL" id="JH795864">
    <property type="protein sequence ID" value="EJU01432.1"/>
    <property type="molecule type" value="Genomic_DNA"/>
</dbReference>
<dbReference type="RefSeq" id="XP_040628329.1">
    <property type="nucleotide sequence ID" value="XM_040772862.1"/>
</dbReference>
<gene>
    <name evidence="1" type="ORF">DACRYDRAFT_22574</name>
</gene>
<sequence>MSTKWTRPCRPIPYSFRICKSNTDEDQERYKYPYPYPCTGHHGLSPHYLATSSNSHEYYPSCIWAHEDLSRTCLHRPHAWTTRDNPCTRCCDDAKGRTA</sequence>
<keyword evidence="2" id="KW-1185">Reference proteome</keyword>
<name>M5G6I4_DACPD</name>
<dbReference type="HOGENOM" id="CLU_2320313_0_0_1"/>
<evidence type="ECO:0000313" key="1">
    <source>
        <dbReference type="EMBL" id="EJU01432.1"/>
    </source>
</evidence>
<protein>
    <submittedName>
        <fullName evidence="1">Uncharacterized protein</fullName>
    </submittedName>
</protein>
<proteinExistence type="predicted"/>
<organism evidence="1 2">
    <name type="scientific">Dacryopinax primogenitus (strain DJM 731)</name>
    <name type="common">Brown rot fungus</name>
    <dbReference type="NCBI Taxonomy" id="1858805"/>
    <lineage>
        <taxon>Eukaryota</taxon>
        <taxon>Fungi</taxon>
        <taxon>Dikarya</taxon>
        <taxon>Basidiomycota</taxon>
        <taxon>Agaricomycotina</taxon>
        <taxon>Dacrymycetes</taxon>
        <taxon>Dacrymycetales</taxon>
        <taxon>Dacrymycetaceae</taxon>
        <taxon>Dacryopinax</taxon>
    </lineage>
</organism>
<accession>M5G6I4</accession>
<evidence type="ECO:0000313" key="2">
    <source>
        <dbReference type="Proteomes" id="UP000030653"/>
    </source>
</evidence>
<reference evidence="1 2" key="1">
    <citation type="journal article" date="2012" name="Science">
        <title>The Paleozoic origin of enzymatic lignin decomposition reconstructed from 31 fungal genomes.</title>
        <authorList>
            <person name="Floudas D."/>
            <person name="Binder M."/>
            <person name="Riley R."/>
            <person name="Barry K."/>
            <person name="Blanchette R.A."/>
            <person name="Henrissat B."/>
            <person name="Martinez A.T."/>
            <person name="Otillar R."/>
            <person name="Spatafora J.W."/>
            <person name="Yadav J.S."/>
            <person name="Aerts A."/>
            <person name="Benoit I."/>
            <person name="Boyd A."/>
            <person name="Carlson A."/>
            <person name="Copeland A."/>
            <person name="Coutinho P.M."/>
            <person name="de Vries R.P."/>
            <person name="Ferreira P."/>
            <person name="Findley K."/>
            <person name="Foster B."/>
            <person name="Gaskell J."/>
            <person name="Glotzer D."/>
            <person name="Gorecki P."/>
            <person name="Heitman J."/>
            <person name="Hesse C."/>
            <person name="Hori C."/>
            <person name="Igarashi K."/>
            <person name="Jurgens J.A."/>
            <person name="Kallen N."/>
            <person name="Kersten P."/>
            <person name="Kohler A."/>
            <person name="Kuees U."/>
            <person name="Kumar T.K.A."/>
            <person name="Kuo A."/>
            <person name="LaButti K."/>
            <person name="Larrondo L.F."/>
            <person name="Lindquist E."/>
            <person name="Ling A."/>
            <person name="Lombard V."/>
            <person name="Lucas S."/>
            <person name="Lundell T."/>
            <person name="Martin R."/>
            <person name="McLaughlin D.J."/>
            <person name="Morgenstern I."/>
            <person name="Morin E."/>
            <person name="Murat C."/>
            <person name="Nagy L.G."/>
            <person name="Nolan M."/>
            <person name="Ohm R.A."/>
            <person name="Patyshakuliyeva A."/>
            <person name="Rokas A."/>
            <person name="Ruiz-Duenas F.J."/>
            <person name="Sabat G."/>
            <person name="Salamov A."/>
            <person name="Samejima M."/>
            <person name="Schmutz J."/>
            <person name="Slot J.C."/>
            <person name="St John F."/>
            <person name="Stenlid J."/>
            <person name="Sun H."/>
            <person name="Sun S."/>
            <person name="Syed K."/>
            <person name="Tsang A."/>
            <person name="Wiebenga A."/>
            <person name="Young D."/>
            <person name="Pisabarro A."/>
            <person name="Eastwood D.C."/>
            <person name="Martin F."/>
            <person name="Cullen D."/>
            <person name="Grigoriev I.V."/>
            <person name="Hibbett D.S."/>
        </authorList>
    </citation>
    <scope>NUCLEOTIDE SEQUENCE [LARGE SCALE GENOMIC DNA]</scope>
    <source>
        <strain evidence="1 2">DJM-731 SS1</strain>
    </source>
</reference>
<dbReference type="Proteomes" id="UP000030653">
    <property type="component" value="Unassembled WGS sequence"/>
</dbReference>
<dbReference type="GeneID" id="63687924"/>
<dbReference type="AlphaFoldDB" id="M5G6I4"/>